<reference evidence="2 3" key="1">
    <citation type="submission" date="2015-05" db="EMBL/GenBank/DDBJ databases">
        <title>Complete genome of Marinobacter psychrophilus strain 20041T isolated from sea-ice of the Canadian Basin.</title>
        <authorList>
            <person name="Song L."/>
            <person name="Ren L."/>
            <person name="Yu Y."/>
            <person name="Wang X."/>
        </authorList>
    </citation>
    <scope>NUCLEOTIDE SEQUENCE [LARGE SCALE GENOMIC DNA]</scope>
    <source>
        <strain evidence="2 3">20041</strain>
    </source>
</reference>
<dbReference type="STRING" id="330734.ABA45_08950"/>
<dbReference type="InterPro" id="IPR000709">
    <property type="entry name" value="Leu_Ile_Val-bd"/>
</dbReference>
<dbReference type="Proteomes" id="UP000036406">
    <property type="component" value="Chromosome"/>
</dbReference>
<dbReference type="EMBL" id="CP011494">
    <property type="protein sequence ID" value="AKO52529.1"/>
    <property type="molecule type" value="Genomic_DNA"/>
</dbReference>
<dbReference type="GO" id="GO:0033218">
    <property type="term" value="F:amide binding"/>
    <property type="evidence" value="ECO:0007669"/>
    <property type="project" value="InterPro"/>
</dbReference>
<dbReference type="PRINTS" id="PR00337">
    <property type="entry name" value="LEUILEVALBP"/>
</dbReference>
<dbReference type="Pfam" id="PF13433">
    <property type="entry name" value="Peripla_BP_5"/>
    <property type="match status" value="1"/>
</dbReference>
<protein>
    <submittedName>
        <fullName evidence="2">ABC transporter substrate-binding protein</fullName>
    </submittedName>
</protein>
<keyword evidence="3" id="KW-1185">Reference proteome</keyword>
<dbReference type="KEGG" id="mpq:ABA45_08950"/>
<proteinExistence type="predicted"/>
<dbReference type="AlphaFoldDB" id="A0A0H4I0R4"/>
<keyword evidence="1" id="KW-0732">Signal</keyword>
<gene>
    <name evidence="2" type="ORF">ABA45_08950</name>
</gene>
<accession>A0A0H4I0R4</accession>
<evidence type="ECO:0000313" key="3">
    <source>
        <dbReference type="Proteomes" id="UP000036406"/>
    </source>
</evidence>
<organism evidence="2 3">
    <name type="scientific">Marinobacter psychrophilus</name>
    <dbReference type="NCBI Taxonomy" id="330734"/>
    <lineage>
        <taxon>Bacteria</taxon>
        <taxon>Pseudomonadati</taxon>
        <taxon>Pseudomonadota</taxon>
        <taxon>Gammaproteobacteria</taxon>
        <taxon>Pseudomonadales</taxon>
        <taxon>Marinobacteraceae</taxon>
        <taxon>Marinobacter</taxon>
    </lineage>
</organism>
<feature type="chain" id="PRO_5005206079" evidence="1">
    <location>
        <begin position="31"/>
        <end position="414"/>
    </location>
</feature>
<dbReference type="Gene3D" id="3.40.50.2300">
    <property type="match status" value="2"/>
</dbReference>
<dbReference type="CDD" id="cd06357">
    <property type="entry name" value="PBP1_AmiC"/>
    <property type="match status" value="1"/>
</dbReference>
<dbReference type="RefSeq" id="WP_048385471.1">
    <property type="nucleotide sequence ID" value="NZ_CP011494.1"/>
</dbReference>
<evidence type="ECO:0000256" key="1">
    <source>
        <dbReference type="SAM" id="SignalP"/>
    </source>
</evidence>
<dbReference type="PANTHER" id="PTHR47628">
    <property type="match status" value="1"/>
</dbReference>
<name>A0A0H4I0R4_9GAMM</name>
<sequence>MKFTNRISCKLKLGAFLGAVSLLTSGLTHAAKEIEVGVLFSQTGGLSIVEKSLASATLMAIEEINAKGGVNGMVIKPLVEDGASDPKTFNEKVSKLVIRDKVATIFGGYTSASRKAMLPVVEKRNSLLFYPTFYEGFECSKNVVYTGAAPNQQLNNYIPWLVKNLGKKKFFIVGSNYLYPKEMAKVAKTLIEENGAEWVGDEYLALGHSEWSSMVKKIKDSGADIVLSNVVGGSIISFYREYANQGISQKDIPIASTVTSEIEVAAMGGKFAAGSYTSFPYFQAVDTEANKAFIERYRAYTKDETAVTHHAMESAYSGVYLWAKAVSKADGIKPNEIMEATKGVSFDAASGTMTVSADNLHTSMTPRIVQWNEDARGTIVDEFSAPVIPLPYAAYGETAGNLFCSESGLDSSKL</sequence>
<dbReference type="PATRIC" id="fig|330734.3.peg.1877"/>
<evidence type="ECO:0000313" key="2">
    <source>
        <dbReference type="EMBL" id="AKO52529.1"/>
    </source>
</evidence>
<dbReference type="GO" id="GO:0006865">
    <property type="term" value="P:amino acid transport"/>
    <property type="evidence" value="ECO:0007669"/>
    <property type="project" value="InterPro"/>
</dbReference>
<dbReference type="SUPFAM" id="SSF53822">
    <property type="entry name" value="Periplasmic binding protein-like I"/>
    <property type="match status" value="1"/>
</dbReference>
<dbReference type="InterPro" id="IPR028082">
    <property type="entry name" value="Peripla_BP_I"/>
</dbReference>
<dbReference type="InterPro" id="IPR039570">
    <property type="entry name" value="AmiC_PBP1"/>
</dbReference>
<feature type="signal peptide" evidence="1">
    <location>
        <begin position="1"/>
        <end position="30"/>
    </location>
</feature>
<dbReference type="PANTHER" id="PTHR47628:SF1">
    <property type="entry name" value="ALIPHATIC AMIDASE EXPRESSION-REGULATING PROTEIN"/>
    <property type="match status" value="1"/>
</dbReference>